<feature type="transmembrane region" description="Helical" evidence="2">
    <location>
        <begin position="493"/>
        <end position="515"/>
    </location>
</feature>
<dbReference type="PANTHER" id="PTHR10566">
    <property type="entry name" value="CHAPERONE-ACTIVITY OF BC1 COMPLEX CABC1 -RELATED"/>
    <property type="match status" value="1"/>
</dbReference>
<dbReference type="Proteomes" id="UP001139179">
    <property type="component" value="Unassembled WGS sequence"/>
</dbReference>
<dbReference type="Pfam" id="PF03109">
    <property type="entry name" value="ABC1"/>
    <property type="match status" value="1"/>
</dbReference>
<evidence type="ECO:0000259" key="3">
    <source>
        <dbReference type="PROSITE" id="PS50011"/>
    </source>
</evidence>
<dbReference type="InterPro" id="IPR004147">
    <property type="entry name" value="ABC1_dom"/>
</dbReference>
<dbReference type="InterPro" id="IPR050154">
    <property type="entry name" value="UbiB_kinase"/>
</dbReference>
<evidence type="ECO:0000313" key="4">
    <source>
        <dbReference type="EMBL" id="MCM3713333.1"/>
    </source>
</evidence>
<reference evidence="4" key="1">
    <citation type="submission" date="2022-05" db="EMBL/GenBank/DDBJ databases">
        <title>Comparative Genomics of Spacecraft Associated Microbes.</title>
        <authorList>
            <person name="Tran M.T."/>
            <person name="Wright A."/>
            <person name="Seuylemezian A."/>
            <person name="Eisen J."/>
            <person name="Coil D."/>
        </authorList>
    </citation>
    <scope>NUCLEOTIDE SEQUENCE</scope>
    <source>
        <strain evidence="4">214.1.1</strain>
    </source>
</reference>
<accession>A0A9X2IPA3</accession>
<dbReference type="SUPFAM" id="SSF56112">
    <property type="entry name" value="Protein kinase-like (PK-like)"/>
    <property type="match status" value="1"/>
</dbReference>
<comment type="similarity">
    <text evidence="1">Belongs to the protein kinase superfamily. ADCK protein kinase family.</text>
</comment>
<protein>
    <submittedName>
        <fullName evidence="4">AarF/UbiB family protein</fullName>
    </submittedName>
</protein>
<keyword evidence="2" id="KW-1133">Transmembrane helix</keyword>
<dbReference type="InterPro" id="IPR000719">
    <property type="entry name" value="Prot_kinase_dom"/>
</dbReference>
<dbReference type="GO" id="GO:0004672">
    <property type="term" value="F:protein kinase activity"/>
    <property type="evidence" value="ECO:0007669"/>
    <property type="project" value="InterPro"/>
</dbReference>
<dbReference type="Gene3D" id="1.10.510.10">
    <property type="entry name" value="Transferase(Phosphotransferase) domain 1"/>
    <property type="match status" value="1"/>
</dbReference>
<dbReference type="InterPro" id="IPR011009">
    <property type="entry name" value="Kinase-like_dom_sf"/>
</dbReference>
<feature type="domain" description="Protein kinase" evidence="3">
    <location>
        <begin position="121"/>
        <end position="487"/>
    </location>
</feature>
<keyword evidence="5" id="KW-1185">Reference proteome</keyword>
<dbReference type="EMBL" id="JAMBOL010000002">
    <property type="protein sequence ID" value="MCM3713333.1"/>
    <property type="molecule type" value="Genomic_DNA"/>
</dbReference>
<evidence type="ECO:0000313" key="5">
    <source>
        <dbReference type="Proteomes" id="UP001139179"/>
    </source>
</evidence>
<feature type="transmembrane region" description="Helical" evidence="2">
    <location>
        <begin position="527"/>
        <end position="547"/>
    </location>
</feature>
<dbReference type="PANTHER" id="PTHR10566:SF113">
    <property type="entry name" value="PROTEIN ACTIVITY OF BC1 COMPLEX KINASE 7, CHLOROPLASTIC"/>
    <property type="match status" value="1"/>
</dbReference>
<dbReference type="AlphaFoldDB" id="A0A9X2IPA3"/>
<evidence type="ECO:0000256" key="1">
    <source>
        <dbReference type="ARBA" id="ARBA00009670"/>
    </source>
</evidence>
<name>A0A9X2IPA3_9BACI</name>
<dbReference type="CDD" id="cd05121">
    <property type="entry name" value="ABC1_ADCK3-like"/>
    <property type="match status" value="1"/>
</dbReference>
<keyword evidence="2" id="KW-0812">Transmembrane</keyword>
<dbReference type="RefSeq" id="WP_251222139.1">
    <property type="nucleotide sequence ID" value="NZ_JAMBOL010000002.1"/>
</dbReference>
<evidence type="ECO:0000256" key="2">
    <source>
        <dbReference type="SAM" id="Phobius"/>
    </source>
</evidence>
<organism evidence="4 5">
    <name type="scientific">Halalkalibacter oceani</name>
    <dbReference type="NCBI Taxonomy" id="1653776"/>
    <lineage>
        <taxon>Bacteria</taxon>
        <taxon>Bacillati</taxon>
        <taxon>Bacillota</taxon>
        <taxon>Bacilli</taxon>
        <taxon>Bacillales</taxon>
        <taxon>Bacillaceae</taxon>
        <taxon>Halalkalibacter</taxon>
    </lineage>
</organism>
<sequence length="552" mass="63048">MLRRKMRHLSRYQEIATALFHYGFGHIVRDLGLMDQVRRKSGRKPESDASMAKRIRLLLEELGPTFVKLGQVASTRSDLFPPMIISELETLQDHVPSFPFQEVKGIIEAELQASLPACFASFDEQPLAAASIGQVHRATLISGEEVVVKVRRPMIERLIETDLEIIADLLVMAEDRLSWVAQFQLVELFDEFAKVLRQELNFVIEADNTERIRKQSMESGYISAPRIYSDYSTKKVLTQSFIDGVKVTEATKAAGYQPKRIAEQFAKGMFEQMFVHGFFHGDPHPGNVFVTKANKVVLIDFGMVGRLSRRMRQELALLLIGLYKRDTNKVHRALIGMEILREDSDQELIWEDLEQLRIKYAMMEISEISLANALQEIFDIAHKHRCLVPSSLTVLLKSILSIERLLATLAPQLRIIDIIEPFGHDLVRERYDPIRAAKQMQEETIDLLRTLRYLPKELQHVIRAARRNELEMKMSISELDQLNHKIDQITNKLSFSIVLLSFSIIMAAVIVGGSLTAEQTILSRLPSLEIGLGIASFLFLWIIWAIVRSGRF</sequence>
<keyword evidence="2" id="KW-0472">Membrane</keyword>
<dbReference type="GO" id="GO:0005524">
    <property type="term" value="F:ATP binding"/>
    <property type="evidence" value="ECO:0007669"/>
    <property type="project" value="InterPro"/>
</dbReference>
<comment type="caution">
    <text evidence="4">The sequence shown here is derived from an EMBL/GenBank/DDBJ whole genome shotgun (WGS) entry which is preliminary data.</text>
</comment>
<gene>
    <name evidence="4" type="ORF">M3202_04485</name>
</gene>
<proteinExistence type="inferred from homology"/>
<dbReference type="PROSITE" id="PS50011">
    <property type="entry name" value="PROTEIN_KINASE_DOM"/>
    <property type="match status" value="1"/>
</dbReference>